<feature type="transmembrane region" description="Helical" evidence="1">
    <location>
        <begin position="95"/>
        <end position="115"/>
    </location>
</feature>
<feature type="transmembrane region" description="Helical" evidence="1">
    <location>
        <begin position="9"/>
        <end position="31"/>
    </location>
</feature>
<accession>A0A1N7M415</accession>
<dbReference type="OrthoDB" id="1523022at2"/>
<evidence type="ECO:0000259" key="2">
    <source>
        <dbReference type="Pfam" id="PF02517"/>
    </source>
</evidence>
<dbReference type="STRING" id="477680.SAMN05421788_1011339"/>
<reference evidence="4" key="1">
    <citation type="submission" date="2017-01" db="EMBL/GenBank/DDBJ databases">
        <authorList>
            <person name="Varghese N."/>
            <person name="Submissions S."/>
        </authorList>
    </citation>
    <scope>NUCLEOTIDE SEQUENCE [LARGE SCALE GENOMIC DNA]</scope>
    <source>
        <strain evidence="4">DSM 21054</strain>
    </source>
</reference>
<evidence type="ECO:0000313" key="4">
    <source>
        <dbReference type="Proteomes" id="UP000186917"/>
    </source>
</evidence>
<keyword evidence="4" id="KW-1185">Reference proteome</keyword>
<feature type="transmembrane region" description="Helical" evidence="1">
    <location>
        <begin position="51"/>
        <end position="75"/>
    </location>
</feature>
<dbReference type="GO" id="GO:0080120">
    <property type="term" value="P:CAAX-box protein maturation"/>
    <property type="evidence" value="ECO:0007669"/>
    <property type="project" value="UniProtKB-ARBA"/>
</dbReference>
<keyword evidence="1" id="KW-1133">Transmembrane helix</keyword>
<evidence type="ECO:0000256" key="1">
    <source>
        <dbReference type="SAM" id="Phobius"/>
    </source>
</evidence>
<feature type="domain" description="CAAX prenyl protease 2/Lysostaphin resistance protein A-like" evidence="2">
    <location>
        <begin position="152"/>
        <end position="240"/>
    </location>
</feature>
<dbReference type="AlphaFoldDB" id="A0A1N7M415"/>
<dbReference type="InterPro" id="IPR003675">
    <property type="entry name" value="Rce1/LyrA-like_dom"/>
</dbReference>
<protein>
    <recommendedName>
        <fullName evidence="2">CAAX prenyl protease 2/Lysostaphin resistance protein A-like domain-containing protein</fullName>
    </recommendedName>
</protein>
<dbReference type="GO" id="GO:0004175">
    <property type="term" value="F:endopeptidase activity"/>
    <property type="evidence" value="ECO:0007669"/>
    <property type="project" value="UniProtKB-ARBA"/>
</dbReference>
<dbReference type="PANTHER" id="PTHR43592:SF15">
    <property type="entry name" value="CAAX AMINO TERMINAL PROTEASE FAMILY PROTEIN"/>
    <property type="match status" value="1"/>
</dbReference>
<dbReference type="PANTHER" id="PTHR43592">
    <property type="entry name" value="CAAX AMINO TERMINAL PROTEASE"/>
    <property type="match status" value="1"/>
</dbReference>
<feature type="transmembrane region" description="Helical" evidence="1">
    <location>
        <begin position="187"/>
        <end position="207"/>
    </location>
</feature>
<proteinExistence type="predicted"/>
<keyword evidence="1" id="KW-0472">Membrane</keyword>
<gene>
    <name evidence="3" type="ORF">SAMN05421788_1011339</name>
</gene>
<feature type="transmembrane region" description="Helical" evidence="1">
    <location>
        <begin position="267"/>
        <end position="286"/>
    </location>
</feature>
<organism evidence="3 4">
    <name type="scientific">Filimonas lacunae</name>
    <dbReference type="NCBI Taxonomy" id="477680"/>
    <lineage>
        <taxon>Bacteria</taxon>
        <taxon>Pseudomonadati</taxon>
        <taxon>Bacteroidota</taxon>
        <taxon>Chitinophagia</taxon>
        <taxon>Chitinophagales</taxon>
        <taxon>Chitinophagaceae</taxon>
        <taxon>Filimonas</taxon>
    </lineage>
</organism>
<evidence type="ECO:0000313" key="3">
    <source>
        <dbReference type="EMBL" id="SIS80828.1"/>
    </source>
</evidence>
<dbReference type="RefSeq" id="WP_076376844.1">
    <property type="nucleotide sequence ID" value="NZ_AP017422.1"/>
</dbReference>
<sequence>MRQTLRNNYLAQLGLLLFIFGTSAIVLALLIQVLMSALHLSPDALTSSPGIARLSQCIGAFLTMGLPSLVFGYIVNNHKPAQYLRFTRRISGKQVFLVIVIVFAAVLLGGALARVNQQLPVPANWAQAFKKLEDNYNKDIMVIAGMRNIQDYIVSLLLLAFLPAMMEEMLFRGCVQQVAVGLVRKPWLGILITGVLFSAIHISFYGFLPRLMLGMVLGYLYYYGNNIWLNIWAHFFNNAMALTSVYSLSRSGKLTPDSVNDSMNDTFPLYIGLLGLMVTVSLLIRFKTESERVAQLYPNDQEPFNHTNP</sequence>
<dbReference type="EMBL" id="FTOR01000001">
    <property type="protein sequence ID" value="SIS80828.1"/>
    <property type="molecule type" value="Genomic_DNA"/>
</dbReference>
<keyword evidence="1" id="KW-0812">Transmembrane</keyword>
<dbReference type="Pfam" id="PF02517">
    <property type="entry name" value="Rce1-like"/>
    <property type="match status" value="1"/>
</dbReference>
<name>A0A1N7M415_9BACT</name>
<dbReference type="Proteomes" id="UP000186917">
    <property type="component" value="Unassembled WGS sequence"/>
</dbReference>